<comment type="caution">
    <text evidence="2">The sequence shown here is derived from an EMBL/GenBank/DDBJ whole genome shotgun (WGS) entry which is preliminary data.</text>
</comment>
<evidence type="ECO:0000259" key="1">
    <source>
        <dbReference type="Pfam" id="PF21847"/>
    </source>
</evidence>
<evidence type="ECO:0000313" key="2">
    <source>
        <dbReference type="EMBL" id="GIP61150.1"/>
    </source>
</evidence>
<reference evidence="2 3" key="1">
    <citation type="submission" date="2021-03" db="EMBL/GenBank/DDBJ databases">
        <title>Antimicrobial resistance genes in bacteria isolated from Japanese honey, and their potential for conferring macrolide and lincosamide resistance in the American foulbrood pathogen Paenibacillus larvae.</title>
        <authorList>
            <person name="Okamoto M."/>
            <person name="Kumagai M."/>
            <person name="Kanamori H."/>
            <person name="Takamatsu D."/>
        </authorList>
    </citation>
    <scope>NUCLEOTIDE SEQUENCE [LARGE SCALE GENOMIC DNA]</scope>
    <source>
        <strain evidence="2 3">J15TS10</strain>
    </source>
</reference>
<gene>
    <name evidence="2" type="ORF">J15TS10_49640</name>
</gene>
<dbReference type="EMBL" id="BOSM01000014">
    <property type="protein sequence ID" value="GIP61150.1"/>
    <property type="molecule type" value="Genomic_DNA"/>
</dbReference>
<name>A0ABQ4MYY6_9BACL</name>
<dbReference type="Proteomes" id="UP000681290">
    <property type="component" value="Unassembled WGS sequence"/>
</dbReference>
<protein>
    <recommendedName>
        <fullName evidence="1">DUF6906 domain-containing protein</fullName>
    </recommendedName>
</protein>
<dbReference type="InterPro" id="IPR054201">
    <property type="entry name" value="DUF6906"/>
</dbReference>
<evidence type="ECO:0000313" key="3">
    <source>
        <dbReference type="Proteomes" id="UP000681290"/>
    </source>
</evidence>
<dbReference type="RefSeq" id="WP_373871012.1">
    <property type="nucleotide sequence ID" value="NZ_BOSM01000014.1"/>
</dbReference>
<feature type="domain" description="DUF6906" evidence="1">
    <location>
        <begin position="8"/>
        <end position="55"/>
    </location>
</feature>
<organism evidence="2 3">
    <name type="scientific">Paenibacillus woosongensis</name>
    <dbReference type="NCBI Taxonomy" id="307580"/>
    <lineage>
        <taxon>Bacteria</taxon>
        <taxon>Bacillati</taxon>
        <taxon>Bacillota</taxon>
        <taxon>Bacilli</taxon>
        <taxon>Bacillales</taxon>
        <taxon>Paenibacillaceae</taxon>
        <taxon>Paenibacillus</taxon>
    </lineage>
</organism>
<proteinExistence type="predicted"/>
<keyword evidence="3" id="KW-1185">Reference proteome</keyword>
<dbReference type="Pfam" id="PF21847">
    <property type="entry name" value="DUF6906"/>
    <property type="match status" value="1"/>
</dbReference>
<sequence>MKSENQTKRGVRPTRRQKIVISQHRLAAENWLVVKDNGLVLILQNKESGRKRQLRYG</sequence>
<accession>A0ABQ4MYY6</accession>